<feature type="compositionally biased region" description="Basic and acidic residues" evidence="20">
    <location>
        <begin position="328"/>
        <end position="351"/>
    </location>
</feature>
<dbReference type="GO" id="GO:0006325">
    <property type="term" value="P:chromatin organization"/>
    <property type="evidence" value="ECO:0007669"/>
    <property type="project" value="UniProtKB-KW"/>
</dbReference>
<evidence type="ECO:0000256" key="1">
    <source>
        <dbReference type="ARBA" id="ARBA00004123"/>
    </source>
</evidence>
<organism evidence="22 23">
    <name type="scientific">Wallemia mellicola</name>
    <dbReference type="NCBI Taxonomy" id="1708541"/>
    <lineage>
        <taxon>Eukaryota</taxon>
        <taxon>Fungi</taxon>
        <taxon>Dikarya</taxon>
        <taxon>Basidiomycota</taxon>
        <taxon>Wallemiomycotina</taxon>
        <taxon>Wallemiomycetes</taxon>
        <taxon>Wallemiales</taxon>
        <taxon>Wallemiaceae</taxon>
        <taxon>Wallemia</taxon>
    </lineage>
</organism>
<evidence type="ECO:0000256" key="9">
    <source>
        <dbReference type="ARBA" id="ARBA00022833"/>
    </source>
</evidence>
<dbReference type="InterPro" id="IPR024610">
    <property type="entry name" value="ING_N_histone-binding"/>
</dbReference>
<feature type="site" description="Histone H3K4me3 binding" evidence="16">
    <location>
        <position position="247"/>
    </location>
</feature>
<feature type="binding site" evidence="17">
    <location>
        <position position="275"/>
    </location>
    <ligand>
        <name>Zn(2+)</name>
        <dbReference type="ChEBI" id="CHEBI:29105"/>
        <label>1</label>
    </ligand>
</feature>
<dbReference type="InterPro" id="IPR028651">
    <property type="entry name" value="ING_fam"/>
</dbReference>
<dbReference type="InterPro" id="IPR011011">
    <property type="entry name" value="Znf_FYVE_PHD"/>
</dbReference>
<evidence type="ECO:0000256" key="2">
    <source>
        <dbReference type="ARBA" id="ARBA00010066"/>
    </source>
</evidence>
<comment type="caution">
    <text evidence="22">The sequence shown here is derived from an EMBL/GenBank/DDBJ whole genome shotgun (WGS) entry which is preliminary data.</text>
</comment>
<dbReference type="Gene3D" id="6.10.140.1740">
    <property type="match status" value="1"/>
</dbReference>
<evidence type="ECO:0000256" key="4">
    <source>
        <dbReference type="ARBA" id="ARBA00022448"/>
    </source>
</evidence>
<evidence type="ECO:0000256" key="8">
    <source>
        <dbReference type="ARBA" id="ARBA00022781"/>
    </source>
</evidence>
<evidence type="ECO:0000256" key="10">
    <source>
        <dbReference type="ARBA" id="ARBA00022853"/>
    </source>
</evidence>
<feature type="binding site" evidence="17">
    <location>
        <position position="291"/>
    </location>
    <ligand>
        <name>Zn(2+)</name>
        <dbReference type="ChEBI" id="CHEBI:29105"/>
        <label>2</label>
    </ligand>
</feature>
<evidence type="ECO:0000256" key="5">
    <source>
        <dbReference type="ARBA" id="ARBA00022604"/>
    </source>
</evidence>
<feature type="site" description="Histone H3K4me3 binding" evidence="16">
    <location>
        <position position="270"/>
    </location>
</feature>
<feature type="binding site" evidence="17">
    <location>
        <position position="266"/>
    </location>
    <ligand>
        <name>Zn(2+)</name>
        <dbReference type="ChEBI" id="CHEBI:29105"/>
        <label>2</label>
    </ligand>
</feature>
<gene>
    <name evidence="22" type="ORF">E3Q02_03469</name>
</gene>
<evidence type="ECO:0000259" key="21">
    <source>
        <dbReference type="PROSITE" id="PS50016"/>
    </source>
</evidence>
<dbReference type="SMART" id="SM00249">
    <property type="entry name" value="PHD"/>
    <property type="match status" value="1"/>
</dbReference>
<dbReference type="CDD" id="cd15505">
    <property type="entry name" value="PHD_ING"/>
    <property type="match status" value="1"/>
</dbReference>
<evidence type="ECO:0000256" key="6">
    <source>
        <dbReference type="ARBA" id="ARBA00022723"/>
    </source>
</evidence>
<dbReference type="PANTHER" id="PTHR10333:SF103">
    <property type="entry name" value="INHIBITOR OF GROWTH PROTEIN 3"/>
    <property type="match status" value="1"/>
</dbReference>
<feature type="binding site" evidence="17">
    <location>
        <position position="288"/>
    </location>
    <ligand>
        <name>Zn(2+)</name>
        <dbReference type="ChEBI" id="CHEBI:29105"/>
        <label>2</label>
    </ligand>
</feature>
<dbReference type="Gene3D" id="3.30.40.10">
    <property type="entry name" value="Zinc/RING finger domain, C3HC4 (zinc finger)"/>
    <property type="match status" value="1"/>
</dbReference>
<dbReference type="InterPro" id="IPR013083">
    <property type="entry name" value="Znf_RING/FYVE/PHD"/>
</dbReference>
<feature type="compositionally biased region" description="Basic and acidic residues" evidence="20">
    <location>
        <begin position="366"/>
        <end position="382"/>
    </location>
</feature>
<dbReference type="SUPFAM" id="SSF57903">
    <property type="entry name" value="FYVE/PHD zinc finger"/>
    <property type="match status" value="1"/>
</dbReference>
<feature type="domain" description="PHD-type" evidence="21">
    <location>
        <begin position="245"/>
        <end position="294"/>
    </location>
</feature>
<feature type="compositionally biased region" description="Polar residues" evidence="20">
    <location>
        <begin position="126"/>
        <end position="149"/>
    </location>
</feature>
<dbReference type="PROSITE" id="PS01359">
    <property type="entry name" value="ZF_PHD_1"/>
    <property type="match status" value="1"/>
</dbReference>
<evidence type="ECO:0000313" key="22">
    <source>
        <dbReference type="EMBL" id="TIC62502.1"/>
    </source>
</evidence>
<evidence type="ECO:0000313" key="23">
    <source>
        <dbReference type="Proteomes" id="UP000309601"/>
    </source>
</evidence>
<comment type="similarity">
    <text evidence="2">Belongs to the V-ATPase G subunit family.</text>
</comment>
<dbReference type="AlphaFoldDB" id="A0AB38MR17"/>
<dbReference type="CDD" id="cd16858">
    <property type="entry name" value="ING_ING3_Yng2p"/>
    <property type="match status" value="1"/>
</dbReference>
<feature type="region of interest" description="Disordered" evidence="20">
    <location>
        <begin position="126"/>
        <end position="238"/>
    </location>
</feature>
<dbReference type="InterPro" id="IPR019787">
    <property type="entry name" value="Znf_PHD-finger"/>
</dbReference>
<comment type="domain">
    <text evidence="19">The PHD-type zinc finger mediates the binding to H3K4me3.</text>
</comment>
<keyword evidence="9 17" id="KW-0862">Zinc</keyword>
<keyword evidence="12" id="KW-0406">Ion transport</keyword>
<dbReference type="Proteomes" id="UP000309601">
    <property type="component" value="Unassembled WGS sequence"/>
</dbReference>
<keyword evidence="4" id="KW-0813">Transport</keyword>
<accession>A0AB38MR17</accession>
<feature type="binding site" evidence="17">
    <location>
        <position position="250"/>
    </location>
    <ligand>
        <name>Zn(2+)</name>
        <dbReference type="ChEBI" id="CHEBI:29105"/>
        <label>1</label>
    </ligand>
</feature>
<name>A0AB38MR17_9BASI</name>
<protein>
    <recommendedName>
        <fullName evidence="19">Chromatin modification-related protein</fullName>
    </recommendedName>
</protein>
<feature type="binding site" evidence="17">
    <location>
        <position position="261"/>
    </location>
    <ligand>
        <name>Zn(2+)</name>
        <dbReference type="ChEBI" id="CHEBI:29105"/>
        <label>2</label>
    </ligand>
</feature>
<evidence type="ECO:0000256" key="15">
    <source>
        <dbReference type="ARBA" id="ARBA00046254"/>
    </source>
</evidence>
<comment type="subunit">
    <text evidence="19">Component of an histone acetyltransferase complex. Interacts with H3K4me3 and to a lesser extent with H3K4me2.</text>
</comment>
<keyword evidence="10 19" id="KW-0156">Chromatin regulator</keyword>
<reference evidence="22 23" key="1">
    <citation type="submission" date="2019-03" db="EMBL/GenBank/DDBJ databases">
        <title>Sequencing 25 genomes of Wallemia mellicola.</title>
        <authorList>
            <person name="Gostincar C."/>
        </authorList>
    </citation>
    <scope>NUCLEOTIDE SEQUENCE [LARGE SCALE GENOMIC DNA]</scope>
    <source>
        <strain evidence="22 23">EXF-1274</strain>
    </source>
</reference>
<evidence type="ECO:0000256" key="11">
    <source>
        <dbReference type="ARBA" id="ARBA00023015"/>
    </source>
</evidence>
<comment type="similarity">
    <text evidence="3 19">Belongs to the ING family.</text>
</comment>
<dbReference type="InterPro" id="IPR001965">
    <property type="entry name" value="Znf_PHD"/>
</dbReference>
<feature type="site" description="Histone H3K4me3 binding" evidence="16">
    <location>
        <position position="258"/>
    </location>
</feature>
<dbReference type="Pfam" id="PF03179">
    <property type="entry name" value="V-ATPase_G"/>
    <property type="match status" value="1"/>
</dbReference>
<evidence type="ECO:0000256" key="13">
    <source>
        <dbReference type="ARBA" id="ARBA00023163"/>
    </source>
</evidence>
<dbReference type="InterPro" id="IPR005124">
    <property type="entry name" value="V-ATPase_G"/>
</dbReference>
<evidence type="ECO:0000256" key="19">
    <source>
        <dbReference type="RuleBase" id="RU361213"/>
    </source>
</evidence>
<feature type="compositionally biased region" description="Polar residues" evidence="20">
    <location>
        <begin position="158"/>
        <end position="182"/>
    </location>
</feature>
<dbReference type="SMART" id="SM01408">
    <property type="entry name" value="ING"/>
    <property type="match status" value="1"/>
</dbReference>
<dbReference type="Gene3D" id="1.20.5.2950">
    <property type="match status" value="1"/>
</dbReference>
<evidence type="ECO:0000256" key="3">
    <source>
        <dbReference type="ARBA" id="ARBA00010210"/>
    </source>
</evidence>
<dbReference type="FunFam" id="1.20.5.2950:FF:000001">
    <property type="entry name" value="V-type proton ATPase subunit G"/>
    <property type="match status" value="1"/>
</dbReference>
<dbReference type="GO" id="GO:0005634">
    <property type="term" value="C:nucleus"/>
    <property type="evidence" value="ECO:0007669"/>
    <property type="project" value="UniProtKB-SubCell"/>
</dbReference>
<sequence length="403" mass="45260">MDEAAVVATEFVNSLDNLQQEFQFILTEIRLRDQSSSEIRDNIQRKEVELNTTMLKTKPPGSTTNKEETKPDTDFDNYLKSEYDRLDKLANEKLEWSNKLKMLIDKHVKRVNVDLVTVQQLSANLNAGNAPLNSPATLISNPFNQKAPSTPTPAALNKSLSSNSQKRPSITDKISTPGVSEVTQKKRKLSSLNPSSGNNTSKKSRQSSARPSESEEDQSIDAMEDESISDSTKGGITGEADEDENVYCYCQKKSYGEMIGCDNDDCQFQWFHLGCVNVKPPLPEVWYCTECKNKLGSSLSQGIQTLLEAERDGALIVQQARDYRTQKLKQARTDAQKEVQSMKEAKEDDFKSAQNDSSDSQSKHKGQVEKDTENALRELNDNFDKKKEIVVNKLLDRVTQTKN</sequence>
<evidence type="ECO:0000256" key="17">
    <source>
        <dbReference type="PIRSR" id="PIRSR628651-51"/>
    </source>
</evidence>
<dbReference type="GO" id="GO:0016471">
    <property type="term" value="C:vacuolar proton-transporting V-type ATPase complex"/>
    <property type="evidence" value="ECO:0007669"/>
    <property type="project" value="InterPro"/>
</dbReference>
<keyword evidence="14 19" id="KW-0539">Nucleus</keyword>
<dbReference type="PANTHER" id="PTHR10333">
    <property type="entry name" value="INHIBITOR OF GROWTH PROTEIN"/>
    <property type="match status" value="1"/>
</dbReference>
<dbReference type="GO" id="GO:0008270">
    <property type="term" value="F:zinc ion binding"/>
    <property type="evidence" value="ECO:0007669"/>
    <property type="project" value="UniProtKB-KW"/>
</dbReference>
<keyword evidence="11" id="KW-0805">Transcription regulation</keyword>
<feature type="site" description="Histone H3K4me3 binding" evidence="16">
    <location>
        <position position="262"/>
    </location>
</feature>
<keyword evidence="13" id="KW-0804">Transcription</keyword>
<dbReference type="Pfam" id="PF12998">
    <property type="entry name" value="ING"/>
    <property type="match status" value="1"/>
</dbReference>
<feature type="region of interest" description="Disordered" evidence="20">
    <location>
        <begin position="328"/>
        <end position="382"/>
    </location>
</feature>
<comment type="subcellular location">
    <subcellularLocation>
        <location evidence="1 19">Nucleus</location>
    </subcellularLocation>
</comment>
<dbReference type="PROSITE" id="PS50016">
    <property type="entry name" value="ZF_PHD_2"/>
    <property type="match status" value="1"/>
</dbReference>
<dbReference type="GO" id="GO:0000785">
    <property type="term" value="C:chromatin"/>
    <property type="evidence" value="ECO:0007669"/>
    <property type="project" value="UniProtKB-ARBA"/>
</dbReference>
<evidence type="ECO:0000256" key="7">
    <source>
        <dbReference type="ARBA" id="ARBA00022771"/>
    </source>
</evidence>
<dbReference type="GO" id="GO:0046961">
    <property type="term" value="F:proton-transporting ATPase activity, rotational mechanism"/>
    <property type="evidence" value="ECO:0007669"/>
    <property type="project" value="InterPro"/>
</dbReference>
<evidence type="ECO:0000256" key="18">
    <source>
        <dbReference type="PROSITE-ProRule" id="PRU00146"/>
    </source>
</evidence>
<evidence type="ECO:0000256" key="16">
    <source>
        <dbReference type="PIRSR" id="PIRSR628651-50"/>
    </source>
</evidence>
<feature type="compositionally biased region" description="Polar residues" evidence="20">
    <location>
        <begin position="190"/>
        <end position="211"/>
    </location>
</feature>
<evidence type="ECO:0000256" key="20">
    <source>
        <dbReference type="SAM" id="MobiDB-lite"/>
    </source>
</evidence>
<feature type="binding site" evidence="17">
    <location>
        <position position="272"/>
    </location>
    <ligand>
        <name>Zn(2+)</name>
        <dbReference type="ChEBI" id="CHEBI:29105"/>
        <label>1</label>
    </ligand>
</feature>
<dbReference type="InterPro" id="IPR019786">
    <property type="entry name" value="Zinc_finger_PHD-type_CS"/>
</dbReference>
<comment type="function">
    <text evidence="19">Component of an histone acetyltransferase complex.</text>
</comment>
<evidence type="ECO:0000256" key="12">
    <source>
        <dbReference type="ARBA" id="ARBA00023065"/>
    </source>
</evidence>
<keyword evidence="7 18" id="KW-0863">Zinc-finger</keyword>
<keyword evidence="8" id="KW-0375">Hydrogen ion transport</keyword>
<comment type="function">
    <text evidence="15">Subunit of the V1 complex of vacuolar(H+)-ATPase (V-ATPase), a multisubunit enzyme composed of a peripheral complex (V1) that hydrolyzes ATP and a membrane integral complex (V0) that translocates protons. V-ATPase is responsible for acidifying and maintaining the pH of intracellular compartments.</text>
</comment>
<keyword evidence="5" id="KW-0341">Growth regulation</keyword>
<proteinExistence type="inferred from homology"/>
<evidence type="ECO:0000256" key="14">
    <source>
        <dbReference type="ARBA" id="ARBA00023242"/>
    </source>
</evidence>
<keyword evidence="6 17" id="KW-0479">Metal-binding</keyword>
<dbReference type="NCBIfam" id="TIGR01147">
    <property type="entry name" value="V_ATP_synt_G"/>
    <property type="match status" value="1"/>
</dbReference>
<feature type="compositionally biased region" description="Acidic residues" evidence="20">
    <location>
        <begin position="214"/>
        <end position="228"/>
    </location>
</feature>
<dbReference type="EMBL" id="SPRW01000046">
    <property type="protein sequence ID" value="TIC62502.1"/>
    <property type="molecule type" value="Genomic_DNA"/>
</dbReference>
<feature type="binding site" evidence="17">
    <location>
        <position position="248"/>
    </location>
    <ligand>
        <name>Zn(2+)</name>
        <dbReference type="ChEBI" id="CHEBI:29105"/>
        <label>1</label>
    </ligand>
</feature>